<dbReference type="SMART" id="SM00419">
    <property type="entry name" value="HTH_CRP"/>
    <property type="match status" value="1"/>
</dbReference>
<dbReference type="PROSITE" id="PS00889">
    <property type="entry name" value="CNMP_BINDING_2"/>
    <property type="match status" value="1"/>
</dbReference>
<dbReference type="InterPro" id="IPR018490">
    <property type="entry name" value="cNMP-bd_dom_sf"/>
</dbReference>
<accession>A0ABS1ZS85</accession>
<protein>
    <submittedName>
        <fullName evidence="6">Crp/Fnr family transcriptional regulator</fullName>
    </submittedName>
</protein>
<gene>
    <name evidence="6" type="ORF">JQX48_06140</name>
</gene>
<dbReference type="PANTHER" id="PTHR24567:SF74">
    <property type="entry name" value="HTH-TYPE TRANSCRIPTIONAL REGULATOR ARCR"/>
    <property type="match status" value="1"/>
</dbReference>
<dbReference type="SMART" id="SM00100">
    <property type="entry name" value="cNMP"/>
    <property type="match status" value="1"/>
</dbReference>
<dbReference type="InterPro" id="IPR014710">
    <property type="entry name" value="RmlC-like_jellyroll"/>
</dbReference>
<reference evidence="6 7" key="1">
    <citation type="submission" date="2021-01" db="EMBL/GenBank/DDBJ databases">
        <title>Diatom-associated Roseobacters Show Island Model of Population Structure.</title>
        <authorList>
            <person name="Qu L."/>
            <person name="Feng X."/>
            <person name="Chen Y."/>
            <person name="Li L."/>
            <person name="Wang X."/>
            <person name="Hu Z."/>
            <person name="Wang H."/>
            <person name="Luo H."/>
        </authorList>
    </citation>
    <scope>NUCLEOTIDE SEQUENCE [LARGE SCALE GENOMIC DNA]</scope>
    <source>
        <strain evidence="6 7">CC28-63</strain>
    </source>
</reference>
<keyword evidence="1" id="KW-0805">Transcription regulation</keyword>
<dbReference type="CDD" id="cd00038">
    <property type="entry name" value="CAP_ED"/>
    <property type="match status" value="1"/>
</dbReference>
<dbReference type="InterPro" id="IPR050397">
    <property type="entry name" value="Env_Response_Regulators"/>
</dbReference>
<evidence type="ECO:0000256" key="3">
    <source>
        <dbReference type="ARBA" id="ARBA00023163"/>
    </source>
</evidence>
<comment type="caution">
    <text evidence="6">The sequence shown here is derived from an EMBL/GenBank/DDBJ whole genome shotgun (WGS) entry which is preliminary data.</text>
</comment>
<dbReference type="PROSITE" id="PS51063">
    <property type="entry name" value="HTH_CRP_2"/>
    <property type="match status" value="1"/>
</dbReference>
<evidence type="ECO:0000259" key="5">
    <source>
        <dbReference type="PROSITE" id="PS51063"/>
    </source>
</evidence>
<keyword evidence="2" id="KW-0238">DNA-binding</keyword>
<organism evidence="6 7">
    <name type="scientific">Marivita cryptomonadis</name>
    <dbReference type="NCBI Taxonomy" id="505252"/>
    <lineage>
        <taxon>Bacteria</taxon>
        <taxon>Pseudomonadati</taxon>
        <taxon>Pseudomonadota</taxon>
        <taxon>Alphaproteobacteria</taxon>
        <taxon>Rhodobacterales</taxon>
        <taxon>Roseobacteraceae</taxon>
        <taxon>Marivita</taxon>
    </lineage>
</organism>
<dbReference type="Pfam" id="PF00027">
    <property type="entry name" value="cNMP_binding"/>
    <property type="match status" value="1"/>
</dbReference>
<feature type="domain" description="HTH crp-type" evidence="5">
    <location>
        <begin position="171"/>
        <end position="244"/>
    </location>
</feature>
<dbReference type="Pfam" id="PF13545">
    <property type="entry name" value="HTH_Crp_2"/>
    <property type="match status" value="1"/>
</dbReference>
<dbReference type="Gene3D" id="1.10.10.10">
    <property type="entry name" value="Winged helix-like DNA-binding domain superfamily/Winged helix DNA-binding domain"/>
    <property type="match status" value="1"/>
</dbReference>
<dbReference type="SUPFAM" id="SSF51206">
    <property type="entry name" value="cAMP-binding domain-like"/>
    <property type="match status" value="1"/>
</dbReference>
<dbReference type="InterPro" id="IPR036390">
    <property type="entry name" value="WH_DNA-bd_sf"/>
</dbReference>
<dbReference type="InterPro" id="IPR018488">
    <property type="entry name" value="cNMP-bd_CS"/>
</dbReference>
<dbReference type="Gene3D" id="2.60.120.10">
    <property type="entry name" value="Jelly Rolls"/>
    <property type="match status" value="1"/>
</dbReference>
<evidence type="ECO:0000259" key="4">
    <source>
        <dbReference type="PROSITE" id="PS50042"/>
    </source>
</evidence>
<keyword evidence="7" id="KW-1185">Reference proteome</keyword>
<proteinExistence type="predicted"/>
<evidence type="ECO:0000256" key="2">
    <source>
        <dbReference type="ARBA" id="ARBA00023125"/>
    </source>
</evidence>
<dbReference type="SUPFAM" id="SSF46785">
    <property type="entry name" value="Winged helix' DNA-binding domain"/>
    <property type="match status" value="1"/>
</dbReference>
<sequence>MGVLALLCSVAGIAWRVAFPMSAVRDEREAALRTCYLFAGLTPESLAPLARASSIRVIPPGTEIFAAGDTADGLRVVISGQVRLWIADRDGRELTLHFAEAGDSFGEIALLDSLPRSAAATALETTRCLLLPVAAVENTLAADPAVARHLILSLCTILRRNVDTIGGFAFSGLDARLARRLFDLAHSHAEIEGPSARFTRRFSQTDLAQLLGVTREAINKKLRALEHDGLVLREGGSLRLPDLPGLAARAEIERRMGLG</sequence>
<dbReference type="InterPro" id="IPR012318">
    <property type="entry name" value="HTH_CRP"/>
</dbReference>
<evidence type="ECO:0000313" key="7">
    <source>
        <dbReference type="Proteomes" id="UP000809440"/>
    </source>
</evidence>
<name>A0ABS1ZS85_9RHOB</name>
<dbReference type="InterPro" id="IPR036388">
    <property type="entry name" value="WH-like_DNA-bd_sf"/>
</dbReference>
<dbReference type="RefSeq" id="WP_138488144.1">
    <property type="nucleotide sequence ID" value="NZ_JAFBWU010000003.1"/>
</dbReference>
<dbReference type="InterPro" id="IPR000595">
    <property type="entry name" value="cNMP-bd_dom"/>
</dbReference>
<feature type="domain" description="Cyclic nucleotide-binding" evidence="4">
    <location>
        <begin position="37"/>
        <end position="140"/>
    </location>
</feature>
<keyword evidence="3" id="KW-0804">Transcription</keyword>
<dbReference type="Proteomes" id="UP000809440">
    <property type="component" value="Unassembled WGS sequence"/>
</dbReference>
<evidence type="ECO:0000313" key="6">
    <source>
        <dbReference type="EMBL" id="MBM2416538.1"/>
    </source>
</evidence>
<dbReference type="PROSITE" id="PS50042">
    <property type="entry name" value="CNMP_BINDING_3"/>
    <property type="match status" value="1"/>
</dbReference>
<dbReference type="EMBL" id="JAFBXF010000003">
    <property type="protein sequence ID" value="MBM2416538.1"/>
    <property type="molecule type" value="Genomic_DNA"/>
</dbReference>
<evidence type="ECO:0000256" key="1">
    <source>
        <dbReference type="ARBA" id="ARBA00023015"/>
    </source>
</evidence>
<dbReference type="PANTHER" id="PTHR24567">
    <property type="entry name" value="CRP FAMILY TRANSCRIPTIONAL REGULATORY PROTEIN"/>
    <property type="match status" value="1"/>
</dbReference>